<dbReference type="Pfam" id="PF14032">
    <property type="entry name" value="PknH_C"/>
    <property type="match status" value="1"/>
</dbReference>
<comment type="caution">
    <text evidence="2">The sequence shown here is derived from an EMBL/GenBank/DDBJ whole genome shotgun (WGS) entry which is preliminary data.</text>
</comment>
<evidence type="ECO:0000313" key="2">
    <source>
        <dbReference type="EMBL" id="TGB38222.1"/>
    </source>
</evidence>
<feature type="domain" description="PknH-like extracellular" evidence="1">
    <location>
        <begin position="38"/>
        <end position="149"/>
    </location>
</feature>
<evidence type="ECO:0000259" key="1">
    <source>
        <dbReference type="Pfam" id="PF14032"/>
    </source>
</evidence>
<dbReference type="Gene3D" id="3.40.1000.70">
    <property type="entry name" value="PknH-like extracellular domain"/>
    <property type="match status" value="1"/>
</dbReference>
<reference evidence="2 3" key="1">
    <citation type="submission" date="2018-12" db="EMBL/GenBank/DDBJ databases">
        <title>Draft genome sequences of Mycolicibacterium peregrinum isolated from a pig with lymphadenitis and from soil on the same Japanese pig farm.</title>
        <authorList>
            <person name="Komatsu T."/>
            <person name="Ohya K."/>
            <person name="Sawai K."/>
            <person name="Odoi J.O."/>
            <person name="Otsu K."/>
            <person name="Ota A."/>
            <person name="Ito T."/>
            <person name="Kawai M."/>
            <person name="Maruyama F."/>
        </authorList>
    </citation>
    <scope>NUCLEOTIDE SEQUENCE [LARGE SCALE GENOMIC DNA]</scope>
    <source>
        <strain evidence="2 3">138</strain>
    </source>
</reference>
<dbReference type="EMBL" id="RWKA01000017">
    <property type="protein sequence ID" value="TGB38222.1"/>
    <property type="molecule type" value="Genomic_DNA"/>
</dbReference>
<dbReference type="InterPro" id="IPR026954">
    <property type="entry name" value="PknH-like_Extracell"/>
</dbReference>
<sequence>MVRTRVAAFCGLTVLGTGCGTGVPTMPTKATSANSTEATVVSVEEVRSISGVSGFREVPELDATAPSAVPDTPEACLAVFDPPTVLGTGWMRFRATGYATELDTPALPTLADVRQMVAVYPDSATAQATFDRLTSAVPDCTATDTGYYNRSVEKPDPNTLLLNAHEAAGAYDAYRLADTTLISSSALGLPDSERVTLEVLDRLEDAQH</sequence>
<dbReference type="InterPro" id="IPR038232">
    <property type="entry name" value="PknH-like_Extracell_sf"/>
</dbReference>
<name>A0A4Z0HJW2_MYCPR</name>
<gene>
    <name evidence="2" type="ORF">EJD98_25180</name>
</gene>
<dbReference type="AlphaFoldDB" id="A0A4Z0HJW2"/>
<accession>A0A4Z0HJW2</accession>
<organism evidence="2 3">
    <name type="scientific">Mycolicibacterium peregrinum</name>
    <name type="common">Mycobacterium peregrinum</name>
    <dbReference type="NCBI Taxonomy" id="43304"/>
    <lineage>
        <taxon>Bacteria</taxon>
        <taxon>Bacillati</taxon>
        <taxon>Actinomycetota</taxon>
        <taxon>Actinomycetes</taxon>
        <taxon>Mycobacteriales</taxon>
        <taxon>Mycobacteriaceae</taxon>
        <taxon>Mycolicibacterium</taxon>
    </lineage>
</organism>
<protein>
    <submittedName>
        <fullName evidence="2">Sensor domain-containing protein</fullName>
    </submittedName>
</protein>
<proteinExistence type="predicted"/>
<evidence type="ECO:0000313" key="3">
    <source>
        <dbReference type="Proteomes" id="UP000297792"/>
    </source>
</evidence>
<keyword evidence="3" id="KW-1185">Reference proteome</keyword>
<dbReference type="PROSITE" id="PS51257">
    <property type="entry name" value="PROKAR_LIPOPROTEIN"/>
    <property type="match status" value="1"/>
</dbReference>
<dbReference type="Proteomes" id="UP000297792">
    <property type="component" value="Unassembled WGS sequence"/>
</dbReference>